<keyword evidence="7" id="KW-0378">Hydrolase</keyword>
<dbReference type="InterPro" id="IPR038729">
    <property type="entry name" value="Rad50/SbcC_AAA"/>
</dbReference>
<keyword evidence="4" id="KW-0175">Coiled coil</keyword>
<evidence type="ECO:0000313" key="8">
    <source>
        <dbReference type="Proteomes" id="UP000199225"/>
    </source>
</evidence>
<evidence type="ECO:0000256" key="3">
    <source>
        <dbReference type="ARBA" id="ARBA00013368"/>
    </source>
</evidence>
<dbReference type="Gene3D" id="3.40.50.300">
    <property type="entry name" value="P-loop containing nucleotide triphosphate hydrolases"/>
    <property type="match status" value="2"/>
</dbReference>
<evidence type="ECO:0000259" key="6">
    <source>
        <dbReference type="Pfam" id="PF13476"/>
    </source>
</evidence>
<dbReference type="RefSeq" id="WP_093191357.1">
    <property type="nucleotide sequence ID" value="NZ_FNEV01000001.1"/>
</dbReference>
<dbReference type="InterPro" id="IPR027417">
    <property type="entry name" value="P-loop_NTPase"/>
</dbReference>
<feature type="coiled-coil region" evidence="4">
    <location>
        <begin position="698"/>
        <end position="725"/>
    </location>
</feature>
<dbReference type="GO" id="GO:0016887">
    <property type="term" value="F:ATP hydrolysis activity"/>
    <property type="evidence" value="ECO:0007669"/>
    <property type="project" value="InterPro"/>
</dbReference>
<keyword evidence="7" id="KW-0540">Nuclease</keyword>
<dbReference type="Pfam" id="PF13558">
    <property type="entry name" value="SbcC_Walker_B"/>
    <property type="match status" value="1"/>
</dbReference>
<gene>
    <name evidence="7" type="ORF">SAMN04490247_0371</name>
</gene>
<evidence type="ECO:0000256" key="1">
    <source>
        <dbReference type="ARBA" id="ARBA00006930"/>
    </source>
</evidence>
<sequence length="1042" mass="121538">MEIVELSMQAFGPYLKKQTIPFETLREYPIFLITGATGAGKTSIFDAICFALYGKASGSDRDQETLRSQMATPEEKTYVSFRFRINNHTYQLLRQPKQIIMKERGEGTKEEPAKAELYADPDNENQLLASKVREVDQMIEEMLGLNYEQFRKMMMIPQGEFRKLISENSREREEVLRKIFDTSLYLEVTEQLKNRKSAIEKDIQSFRSRATEELDRIHLEKETELPENPRQAMPFVEQDLKEKETLINEEKKKREKVNEKVTTLQERIRSIENHNSLVQEWQDYLKKQKSSEQYRGEIERKRVEVKRAEEAEKLKAYESQVEEAENHLQDLGKRVKRTEETFHRKAHERTTKQEEQKKIEEQEEERLGLKRRLESLEEAMERLSEIKKKEEEREACNKELERLDVSIEQAERSSVSSRETMETHKKRLSELKNIEETYYEKKEAWNRSKQAFQVLKRLNETTKEKEDIQKRLEDTRKQLNKAEETLAGKKERQKKAVEAKTSDQAYQLSLTLHSEAPCPVCGSVHHPSPASPPREVVDEEEIESIGDSIEKSSEEKERLLSRVYQLQAEEKAKSETIDSLIRELEIEAPSSDRETWTNLLSRYQEEMNRLENDMKELSHLKHEKASTEKEYERLQQDLEKTQETITVAKEKKGRLYQSAATADAEIKEFYRNLPVLEPMEEPSATDLENLYSDIKTTFEAMTKRKKEMEDTLAALSEEISTIQGTWNQLVETQKETEERWKEKKQGFEQTFEQLSFTDKQEYEDSKRTQQYVESIRQEIDSYFQNEAIIKDRIARLENQLGDDTSILPTEEVKKEKEAFEEEMEGLREIIVQKEYEYKQNLDSVDKLNRLLEKQDTSEQLFYDIGDLSSTTSGDNSLRLSLERYVLASYLDEILLQANHRLQTMTDHRYQLKRSEGIAKRGAQSGLDLEVMDQYTAQERSVRTLSGGEGFKAALSLALGMADVVQSYAGGIQLNTLFIDEGFGTLDDISLQQAIECLKNLQDGNRLLGIISHVSQLKEEIPVQMQVQTDGSESAITIRHLGN</sequence>
<dbReference type="SUPFAM" id="SSF52540">
    <property type="entry name" value="P-loop containing nucleoside triphosphate hydrolases"/>
    <property type="match status" value="1"/>
</dbReference>
<evidence type="ECO:0000256" key="5">
    <source>
        <dbReference type="SAM" id="MobiDB-lite"/>
    </source>
</evidence>
<dbReference type="PANTHER" id="PTHR32114">
    <property type="entry name" value="ABC TRANSPORTER ABCH.3"/>
    <property type="match status" value="1"/>
</dbReference>
<keyword evidence="8" id="KW-1185">Reference proteome</keyword>
<organism evidence="7 8">
    <name type="scientific">Salimicrobium halophilum</name>
    <dbReference type="NCBI Taxonomy" id="86666"/>
    <lineage>
        <taxon>Bacteria</taxon>
        <taxon>Bacillati</taxon>
        <taxon>Bacillota</taxon>
        <taxon>Bacilli</taxon>
        <taxon>Bacillales</taxon>
        <taxon>Bacillaceae</taxon>
        <taxon>Salimicrobium</taxon>
    </lineage>
</organism>
<dbReference type="OrthoDB" id="9795626at2"/>
<dbReference type="PANTHER" id="PTHR32114:SF2">
    <property type="entry name" value="ABC TRANSPORTER ABCH.3"/>
    <property type="match status" value="1"/>
</dbReference>
<feature type="region of interest" description="Disordered" evidence="5">
    <location>
        <begin position="339"/>
        <end position="365"/>
    </location>
</feature>
<dbReference type="Pfam" id="PF13476">
    <property type="entry name" value="AAA_23"/>
    <property type="match status" value="1"/>
</dbReference>
<feature type="coiled-coil region" evidence="4">
    <location>
        <begin position="809"/>
        <end position="836"/>
    </location>
</feature>
<dbReference type="AlphaFoldDB" id="A0A1G8Q374"/>
<comment type="subunit">
    <text evidence="2">Heterodimer of SbcC and SbcD.</text>
</comment>
<dbReference type="GO" id="GO:0004527">
    <property type="term" value="F:exonuclease activity"/>
    <property type="evidence" value="ECO:0007669"/>
    <property type="project" value="UniProtKB-KW"/>
</dbReference>
<dbReference type="Proteomes" id="UP000199225">
    <property type="component" value="Unassembled WGS sequence"/>
</dbReference>
<evidence type="ECO:0000313" key="7">
    <source>
        <dbReference type="EMBL" id="SDI99209.1"/>
    </source>
</evidence>
<dbReference type="Gene3D" id="1.10.287.1490">
    <property type="match status" value="1"/>
</dbReference>
<reference evidence="8" key="1">
    <citation type="submission" date="2016-10" db="EMBL/GenBank/DDBJ databases">
        <authorList>
            <person name="Varghese N."/>
            <person name="Submissions S."/>
        </authorList>
    </citation>
    <scope>NUCLEOTIDE SEQUENCE [LARGE SCALE GENOMIC DNA]</scope>
    <source>
        <strain evidence="8">DSM 4771</strain>
    </source>
</reference>
<evidence type="ECO:0000256" key="4">
    <source>
        <dbReference type="SAM" id="Coils"/>
    </source>
</evidence>
<keyword evidence="7" id="KW-0269">Exonuclease</keyword>
<feature type="coiled-coil region" evidence="4">
    <location>
        <begin position="455"/>
        <end position="499"/>
    </location>
</feature>
<accession>A0A1G8Q374</accession>
<protein>
    <recommendedName>
        <fullName evidence="3">Nuclease SbcCD subunit C</fullName>
    </recommendedName>
</protein>
<feature type="domain" description="Rad50/SbcC-type AAA" evidence="6">
    <location>
        <begin position="5"/>
        <end position="260"/>
    </location>
</feature>
<name>A0A1G8Q374_9BACI</name>
<comment type="similarity">
    <text evidence="1">Belongs to the SMC family. SbcC subfamily.</text>
</comment>
<dbReference type="EMBL" id="FNEV01000001">
    <property type="protein sequence ID" value="SDI99209.1"/>
    <property type="molecule type" value="Genomic_DNA"/>
</dbReference>
<evidence type="ECO:0000256" key="2">
    <source>
        <dbReference type="ARBA" id="ARBA00011322"/>
    </source>
</evidence>
<feature type="coiled-coil region" evidence="4">
    <location>
        <begin position="593"/>
        <end position="651"/>
    </location>
</feature>
<dbReference type="STRING" id="86666.SAMN04490247_0371"/>
<proteinExistence type="inferred from homology"/>
<dbReference type="GO" id="GO:0006302">
    <property type="term" value="P:double-strand break repair"/>
    <property type="evidence" value="ECO:0007669"/>
    <property type="project" value="InterPro"/>
</dbReference>